<dbReference type="NCBIfam" id="TIGR00426">
    <property type="entry name" value="competence protein ComEA helix-hairpin-helix repeat region"/>
    <property type="match status" value="1"/>
</dbReference>
<evidence type="ECO:0000313" key="4">
    <source>
        <dbReference type="Proteomes" id="UP000663499"/>
    </source>
</evidence>
<keyword evidence="4" id="KW-1185">Reference proteome</keyword>
<accession>A0A974XEF0</accession>
<feature type="transmembrane region" description="Helical" evidence="1">
    <location>
        <begin position="12"/>
        <end position="30"/>
    </location>
</feature>
<keyword evidence="1" id="KW-0812">Transmembrane</keyword>
<evidence type="ECO:0000256" key="1">
    <source>
        <dbReference type="SAM" id="Phobius"/>
    </source>
</evidence>
<gene>
    <name evidence="3" type="ORF">J0B03_11185</name>
</gene>
<organism evidence="3 4">
    <name type="scientific">Alkalibacter rhizosphaerae</name>
    <dbReference type="NCBI Taxonomy" id="2815577"/>
    <lineage>
        <taxon>Bacteria</taxon>
        <taxon>Bacillati</taxon>
        <taxon>Bacillota</taxon>
        <taxon>Clostridia</taxon>
        <taxon>Eubacteriales</taxon>
        <taxon>Eubacteriaceae</taxon>
        <taxon>Alkalibacter</taxon>
    </lineage>
</organism>
<dbReference type="PANTHER" id="PTHR21180:SF32">
    <property type="entry name" value="ENDONUCLEASE_EXONUCLEASE_PHOSPHATASE FAMILY DOMAIN-CONTAINING PROTEIN 1"/>
    <property type="match status" value="1"/>
</dbReference>
<feature type="domain" description="Helix-hairpin-helix DNA-binding motif class 1" evidence="2">
    <location>
        <begin position="198"/>
        <end position="217"/>
    </location>
</feature>
<dbReference type="InterPro" id="IPR010994">
    <property type="entry name" value="RuvA_2-like"/>
</dbReference>
<reference evidence="3" key="1">
    <citation type="submission" date="2021-03" db="EMBL/GenBank/DDBJ databases">
        <title>Alkalibacter marinus sp. nov., isolated from tidal flat sediment.</title>
        <authorList>
            <person name="Namirimu T."/>
            <person name="Yang J.-A."/>
            <person name="Yang S.-H."/>
            <person name="Kim Y.-J."/>
            <person name="Kwon K.K."/>
        </authorList>
    </citation>
    <scope>NUCLEOTIDE SEQUENCE</scope>
    <source>
        <strain evidence="3">ES005</strain>
    </source>
</reference>
<dbReference type="Pfam" id="PF12836">
    <property type="entry name" value="HHH_3"/>
    <property type="match status" value="1"/>
</dbReference>
<dbReference type="InterPro" id="IPR003583">
    <property type="entry name" value="Hlx-hairpin-Hlx_DNA-bd_motif"/>
</dbReference>
<proteinExistence type="predicted"/>
<dbReference type="Proteomes" id="UP000663499">
    <property type="component" value="Chromosome"/>
</dbReference>
<keyword evidence="1" id="KW-0472">Membrane</keyword>
<dbReference type="KEGG" id="alka:J0B03_11185"/>
<evidence type="ECO:0000259" key="2">
    <source>
        <dbReference type="SMART" id="SM00278"/>
    </source>
</evidence>
<dbReference type="EMBL" id="CP071444">
    <property type="protein sequence ID" value="QSX08337.1"/>
    <property type="molecule type" value="Genomic_DNA"/>
</dbReference>
<dbReference type="GO" id="GO:0003677">
    <property type="term" value="F:DNA binding"/>
    <property type="evidence" value="ECO:0007669"/>
    <property type="project" value="InterPro"/>
</dbReference>
<feature type="domain" description="Helix-hairpin-helix DNA-binding motif class 1" evidence="2">
    <location>
        <begin position="168"/>
        <end position="187"/>
    </location>
</feature>
<sequence length="221" mass="24195">MDKLWEKLKTLPVVYLPLVLIIALGIFFLIGRDRDLPVVLEEPPSEQVSENLLEDEVAENEDEELETEIPEEIFVHVSGQVNRPGVVCLPSGARVYEALEMAGGMNADGDLESINLAAVLLDQQKVVVGSLKQRLAQGETVPIGEIMPEEPIMPADDGKININTATKDQLESLPGIGPVIADHIVSYRQANGGFKNIEEIKNVHRIGEATFANIKELIGVR</sequence>
<dbReference type="RefSeq" id="WP_207299679.1">
    <property type="nucleotide sequence ID" value="NZ_CP071444.1"/>
</dbReference>
<name>A0A974XEF0_9FIRM</name>
<dbReference type="GO" id="GO:0015628">
    <property type="term" value="P:protein secretion by the type II secretion system"/>
    <property type="evidence" value="ECO:0007669"/>
    <property type="project" value="TreeGrafter"/>
</dbReference>
<dbReference type="Gene3D" id="3.10.560.10">
    <property type="entry name" value="Outer membrane lipoprotein wza domain like"/>
    <property type="match status" value="1"/>
</dbReference>
<dbReference type="InterPro" id="IPR004509">
    <property type="entry name" value="Competence_ComEA_HhH"/>
</dbReference>
<dbReference type="SMART" id="SM00278">
    <property type="entry name" value="HhH1"/>
    <property type="match status" value="2"/>
</dbReference>
<evidence type="ECO:0000313" key="3">
    <source>
        <dbReference type="EMBL" id="QSX08337.1"/>
    </source>
</evidence>
<dbReference type="Pfam" id="PF10531">
    <property type="entry name" value="SLBB"/>
    <property type="match status" value="1"/>
</dbReference>
<protein>
    <submittedName>
        <fullName evidence="3">Helix-hairpin-helix domain-containing protein</fullName>
    </submittedName>
</protein>
<keyword evidence="1" id="KW-1133">Transmembrane helix</keyword>
<dbReference type="AlphaFoldDB" id="A0A974XEF0"/>
<dbReference type="Gene3D" id="1.10.150.320">
    <property type="entry name" value="Photosystem II 12 kDa extrinsic protein"/>
    <property type="match status" value="1"/>
</dbReference>
<dbReference type="GO" id="GO:0015627">
    <property type="term" value="C:type II protein secretion system complex"/>
    <property type="evidence" value="ECO:0007669"/>
    <property type="project" value="TreeGrafter"/>
</dbReference>
<dbReference type="SUPFAM" id="SSF47781">
    <property type="entry name" value="RuvA domain 2-like"/>
    <property type="match status" value="1"/>
</dbReference>
<dbReference type="GO" id="GO:0006281">
    <property type="term" value="P:DNA repair"/>
    <property type="evidence" value="ECO:0007669"/>
    <property type="project" value="InterPro"/>
</dbReference>
<dbReference type="SUPFAM" id="SSF142984">
    <property type="entry name" value="Nqo1 middle domain-like"/>
    <property type="match status" value="1"/>
</dbReference>
<dbReference type="PANTHER" id="PTHR21180">
    <property type="entry name" value="ENDONUCLEASE/EXONUCLEASE/PHOSPHATASE FAMILY DOMAIN-CONTAINING PROTEIN 1"/>
    <property type="match status" value="1"/>
</dbReference>
<dbReference type="InterPro" id="IPR051675">
    <property type="entry name" value="Endo/Exo/Phosphatase_dom_1"/>
</dbReference>
<dbReference type="InterPro" id="IPR019554">
    <property type="entry name" value="Soluble_ligand-bd"/>
</dbReference>